<evidence type="ECO:0000313" key="3">
    <source>
        <dbReference type="Proteomes" id="UP000239430"/>
    </source>
</evidence>
<organism evidence="2 3">
    <name type="scientific">Neomoorella stamsii</name>
    <dbReference type="NCBI Taxonomy" id="1266720"/>
    <lineage>
        <taxon>Bacteria</taxon>
        <taxon>Bacillati</taxon>
        <taxon>Bacillota</taxon>
        <taxon>Clostridia</taxon>
        <taxon>Neomoorellales</taxon>
        <taxon>Neomoorellaceae</taxon>
        <taxon>Neomoorella</taxon>
    </lineage>
</organism>
<accession>A0A9X7J010</accession>
<keyword evidence="1" id="KW-0812">Transmembrane</keyword>
<reference evidence="2 3" key="1">
    <citation type="submission" date="2018-03" db="EMBL/GenBank/DDBJ databases">
        <title>Genome sequence of Moorella stamsii DSM 26217.</title>
        <authorList>
            <person name="Poehlein A."/>
            <person name="Daniel R."/>
        </authorList>
    </citation>
    <scope>NUCLEOTIDE SEQUENCE [LARGE SCALE GENOMIC DNA]</scope>
    <source>
        <strain evidence="3">DSM 26217</strain>
    </source>
</reference>
<dbReference type="AlphaFoldDB" id="A0A9X7J010"/>
<keyword evidence="1" id="KW-0472">Membrane</keyword>
<evidence type="ECO:0000256" key="1">
    <source>
        <dbReference type="SAM" id="Phobius"/>
    </source>
</evidence>
<sequence length="158" mass="17413">MIYGKNPGLKSFLVGLIAALALVAFYFFLVSLSSRSWRHSLDLLSQDRFYVLAIAAGFGTQVGLYSYIRRWQKFSRAGSAGAVAASGTGTSTVSMVACCLHHLGELLPVIGASGFAIFLERYRYPVMWLGITINLLGIYLMLRLIATNNIWPSRVLKK</sequence>
<comment type="caution">
    <text evidence="2">The sequence shown here is derived from an EMBL/GenBank/DDBJ whole genome shotgun (WGS) entry which is preliminary data.</text>
</comment>
<feature type="transmembrane region" description="Helical" evidence="1">
    <location>
        <begin position="49"/>
        <end position="68"/>
    </location>
</feature>
<dbReference type="RefSeq" id="WP_161952869.1">
    <property type="nucleotide sequence ID" value="NZ_PVXL01000078.1"/>
</dbReference>
<keyword evidence="3" id="KW-1185">Reference proteome</keyword>
<feature type="transmembrane region" description="Helical" evidence="1">
    <location>
        <begin position="124"/>
        <end position="146"/>
    </location>
</feature>
<keyword evidence="1" id="KW-1133">Transmembrane helix</keyword>
<proteinExistence type="predicted"/>
<name>A0A9X7J010_9FIRM</name>
<dbReference type="EMBL" id="PVXL01000078">
    <property type="protein sequence ID" value="PRR68887.1"/>
    <property type="molecule type" value="Genomic_DNA"/>
</dbReference>
<protein>
    <submittedName>
        <fullName evidence="2">Uncharacterized protein</fullName>
    </submittedName>
</protein>
<evidence type="ECO:0000313" key="2">
    <source>
        <dbReference type="EMBL" id="PRR68887.1"/>
    </source>
</evidence>
<feature type="transmembrane region" description="Helical" evidence="1">
    <location>
        <begin position="12"/>
        <end position="29"/>
    </location>
</feature>
<dbReference type="Proteomes" id="UP000239430">
    <property type="component" value="Unassembled WGS sequence"/>
</dbReference>
<gene>
    <name evidence="2" type="ORF">MOST_31690</name>
</gene>